<reference evidence="2 3" key="1">
    <citation type="journal article" date="2014" name="Genome Biol. Evol.">
        <title>The genome of the myxosporean Thelohanellus kitauei shows adaptations to nutrient acquisition within its fish host.</title>
        <authorList>
            <person name="Yang Y."/>
            <person name="Xiong J."/>
            <person name="Zhou Z."/>
            <person name="Huo F."/>
            <person name="Miao W."/>
            <person name="Ran C."/>
            <person name="Liu Y."/>
            <person name="Zhang J."/>
            <person name="Feng J."/>
            <person name="Wang M."/>
            <person name="Wang M."/>
            <person name="Wang L."/>
            <person name="Yao B."/>
        </authorList>
    </citation>
    <scope>NUCLEOTIDE SEQUENCE [LARGE SCALE GENOMIC DNA]</scope>
    <source>
        <strain evidence="2">Wuqing</strain>
    </source>
</reference>
<keyword evidence="1" id="KW-1133">Transmembrane helix</keyword>
<evidence type="ECO:0000256" key="1">
    <source>
        <dbReference type="SAM" id="Phobius"/>
    </source>
</evidence>
<keyword evidence="3" id="KW-1185">Reference proteome</keyword>
<dbReference type="EMBL" id="JWZT01002662">
    <property type="protein sequence ID" value="KII68942.1"/>
    <property type="molecule type" value="Genomic_DNA"/>
</dbReference>
<dbReference type="Proteomes" id="UP000031668">
    <property type="component" value="Unassembled WGS sequence"/>
</dbReference>
<gene>
    <name evidence="2" type="ORF">RF11_13555</name>
</gene>
<keyword evidence="1" id="KW-0472">Membrane</keyword>
<proteinExistence type="predicted"/>
<organism evidence="2 3">
    <name type="scientific">Thelohanellus kitauei</name>
    <name type="common">Myxosporean</name>
    <dbReference type="NCBI Taxonomy" id="669202"/>
    <lineage>
        <taxon>Eukaryota</taxon>
        <taxon>Metazoa</taxon>
        <taxon>Cnidaria</taxon>
        <taxon>Myxozoa</taxon>
        <taxon>Myxosporea</taxon>
        <taxon>Bivalvulida</taxon>
        <taxon>Platysporina</taxon>
        <taxon>Myxobolidae</taxon>
        <taxon>Thelohanellus</taxon>
    </lineage>
</organism>
<protein>
    <submittedName>
        <fullName evidence="2">Uncharacterized protein</fullName>
    </submittedName>
</protein>
<sequence length="107" mass="12141">MASLGVGVFAMILKTIGRDFCPQIAKFNGILVLSLFGFMIAFLNILGLFGVCRRSKSLSFFYKVVFSLLFLIFIVLTFILNYRPYNVCCWLFSSIRFLQGAPFLNSI</sequence>
<name>A0A0C2N4W8_THEKT</name>
<dbReference type="AlphaFoldDB" id="A0A0C2N4W8"/>
<evidence type="ECO:0000313" key="2">
    <source>
        <dbReference type="EMBL" id="KII68942.1"/>
    </source>
</evidence>
<comment type="caution">
    <text evidence="2">The sequence shown here is derived from an EMBL/GenBank/DDBJ whole genome shotgun (WGS) entry which is preliminary data.</text>
</comment>
<keyword evidence="1" id="KW-0812">Transmembrane</keyword>
<feature type="transmembrane region" description="Helical" evidence="1">
    <location>
        <begin position="27"/>
        <end position="48"/>
    </location>
</feature>
<feature type="transmembrane region" description="Helical" evidence="1">
    <location>
        <begin position="60"/>
        <end position="80"/>
    </location>
</feature>
<evidence type="ECO:0000313" key="3">
    <source>
        <dbReference type="Proteomes" id="UP000031668"/>
    </source>
</evidence>
<accession>A0A0C2N4W8</accession>